<dbReference type="EMBL" id="CACRXK020012752">
    <property type="protein sequence ID" value="CAB4023924.1"/>
    <property type="molecule type" value="Genomic_DNA"/>
</dbReference>
<evidence type="ECO:0000256" key="1">
    <source>
        <dbReference type="SAM" id="MobiDB-lite"/>
    </source>
</evidence>
<protein>
    <submittedName>
        <fullName evidence="3">Uncharacterized protein</fullName>
    </submittedName>
</protein>
<name>A0A6S7J1R0_PARCT</name>
<dbReference type="Proteomes" id="UP001152795">
    <property type="component" value="Unassembled WGS sequence"/>
</dbReference>
<sequence>MDFKKNNESDTSTKRKKETNSLYTTGSPVDLKSKYMKELFTEDYRLNPNDGPNSKDLFSRLGVVDKYWLTFVDVKVAFIDRNGNYFLSKNTSNAQGQLNFRTAFEKATEEHQKTLNSIVEEEVPNGENIDAISDDVRDEIHRENIDDDIEFNDRVLQLHRDGKCTEQETRELIGITVPKGEPEEK</sequence>
<reference evidence="3" key="1">
    <citation type="submission" date="2020-04" db="EMBL/GenBank/DDBJ databases">
        <authorList>
            <person name="Alioto T."/>
            <person name="Alioto T."/>
            <person name="Gomez Garrido J."/>
        </authorList>
    </citation>
    <scope>NUCLEOTIDE SEQUENCE</scope>
    <source>
        <strain evidence="3">A484AB</strain>
    </source>
</reference>
<accession>A0A6S7J1R0</accession>
<feature type="compositionally biased region" description="Basic and acidic residues" evidence="1">
    <location>
        <begin position="1"/>
        <end position="13"/>
    </location>
</feature>
<comment type="caution">
    <text evidence="3">The sequence shown here is derived from an EMBL/GenBank/DDBJ whole genome shotgun (WGS) entry which is preliminary data.</text>
</comment>
<gene>
    <name evidence="2" type="ORF">PACLA_8A014043</name>
    <name evidence="3" type="ORF">PACLA_8A052568</name>
</gene>
<evidence type="ECO:0000313" key="3">
    <source>
        <dbReference type="EMBL" id="CAB4023924.1"/>
    </source>
</evidence>
<dbReference type="EMBL" id="CACRXK020001573">
    <property type="protein sequence ID" value="CAB3989946.1"/>
    <property type="molecule type" value="Genomic_DNA"/>
</dbReference>
<evidence type="ECO:0000313" key="2">
    <source>
        <dbReference type="EMBL" id="CAB3989946.1"/>
    </source>
</evidence>
<organism evidence="3 4">
    <name type="scientific">Paramuricea clavata</name>
    <name type="common">Red gorgonian</name>
    <name type="synonym">Violescent sea-whip</name>
    <dbReference type="NCBI Taxonomy" id="317549"/>
    <lineage>
        <taxon>Eukaryota</taxon>
        <taxon>Metazoa</taxon>
        <taxon>Cnidaria</taxon>
        <taxon>Anthozoa</taxon>
        <taxon>Octocorallia</taxon>
        <taxon>Malacalcyonacea</taxon>
        <taxon>Plexauridae</taxon>
        <taxon>Paramuricea</taxon>
    </lineage>
</organism>
<feature type="region of interest" description="Disordered" evidence="1">
    <location>
        <begin position="1"/>
        <end position="28"/>
    </location>
</feature>
<evidence type="ECO:0000313" key="4">
    <source>
        <dbReference type="Proteomes" id="UP001152795"/>
    </source>
</evidence>
<dbReference type="AlphaFoldDB" id="A0A6S7J1R0"/>
<proteinExistence type="predicted"/>
<keyword evidence="4" id="KW-1185">Reference proteome</keyword>